<comment type="caution">
    <text evidence="7">The sequence shown here is derived from an EMBL/GenBank/DDBJ whole genome shotgun (WGS) entry which is preliminary data.</text>
</comment>
<evidence type="ECO:0000256" key="4">
    <source>
        <dbReference type="ARBA" id="ARBA00022989"/>
    </source>
</evidence>
<dbReference type="PANTHER" id="PTHR23513">
    <property type="entry name" value="INTEGRAL MEMBRANE EFFLUX PROTEIN-RELATED"/>
    <property type="match status" value="1"/>
</dbReference>
<keyword evidence="8" id="KW-1185">Reference proteome</keyword>
<protein>
    <submittedName>
        <fullName evidence="7">Uncharacterized protein</fullName>
    </submittedName>
</protein>
<organism evidence="7 8">
    <name type="scientific">Colletotrichum sidae</name>
    <dbReference type="NCBI Taxonomy" id="1347389"/>
    <lineage>
        <taxon>Eukaryota</taxon>
        <taxon>Fungi</taxon>
        <taxon>Dikarya</taxon>
        <taxon>Ascomycota</taxon>
        <taxon>Pezizomycotina</taxon>
        <taxon>Sordariomycetes</taxon>
        <taxon>Hypocreomycetidae</taxon>
        <taxon>Glomerellales</taxon>
        <taxon>Glomerellaceae</taxon>
        <taxon>Colletotrichum</taxon>
        <taxon>Colletotrichum orbiculare species complex</taxon>
    </lineage>
</organism>
<reference evidence="7 8" key="1">
    <citation type="submission" date="2018-11" db="EMBL/GenBank/DDBJ databases">
        <title>Genome sequence and assembly of Colletotrichum sidae.</title>
        <authorList>
            <person name="Gan P."/>
            <person name="Shirasu K."/>
        </authorList>
    </citation>
    <scope>NUCLEOTIDE SEQUENCE [LARGE SCALE GENOMIC DNA]</scope>
    <source>
        <strain evidence="7 8">CBS 518.97</strain>
    </source>
</reference>
<evidence type="ECO:0000256" key="5">
    <source>
        <dbReference type="ARBA" id="ARBA00023136"/>
    </source>
</evidence>
<sequence>MSVSKHVTGEKKLMEVILGIHLLQNHHQGTSGAFVTGLVLTPRFGNNMSFIITPVCFAVCSTIWSFISDLGFVRRDQSIVTQERPSYFRALWNGLWVCGVCVWVGARIIFMSRKFVWLVPGYAIALYAHRYLKNGIVPHVARRYLGESAWSQILVGGSNLGELLGAFCVFVFKNIVWLVAAAFLPNSFGWAAGDVSLAAYIQAALARQESDDKNTSALGAVMAFLYSFYITLYAVAGTFLGRYLDSVYTASGGSDGGGTIHSGLIITAGVHFTVLSVVVFCATFAPRGTFSLNPEMVSFFGGKTRQGHGLGGYGEA</sequence>
<evidence type="ECO:0000256" key="3">
    <source>
        <dbReference type="ARBA" id="ARBA00022692"/>
    </source>
</evidence>
<keyword evidence="4 6" id="KW-1133">Transmembrane helix</keyword>
<dbReference type="AlphaFoldDB" id="A0A4V3I344"/>
<feature type="transmembrane region" description="Helical" evidence="6">
    <location>
        <begin position="218"/>
        <end position="240"/>
    </location>
</feature>
<dbReference type="PANTHER" id="PTHR23513:SF6">
    <property type="entry name" value="MAJOR FACILITATOR SUPERFAMILY ASSOCIATED DOMAIN-CONTAINING PROTEIN"/>
    <property type="match status" value="1"/>
</dbReference>
<name>A0A4V3I344_9PEZI</name>
<keyword evidence="3 6" id="KW-0812">Transmembrane</keyword>
<dbReference type="EMBL" id="QAPF01000094">
    <property type="protein sequence ID" value="TEA17107.1"/>
    <property type="molecule type" value="Genomic_DNA"/>
</dbReference>
<feature type="transmembrane region" description="Helical" evidence="6">
    <location>
        <begin position="260"/>
        <end position="285"/>
    </location>
</feature>
<evidence type="ECO:0000313" key="7">
    <source>
        <dbReference type="EMBL" id="TEA17107.1"/>
    </source>
</evidence>
<evidence type="ECO:0000256" key="6">
    <source>
        <dbReference type="SAM" id="Phobius"/>
    </source>
</evidence>
<keyword evidence="5 6" id="KW-0472">Membrane</keyword>
<evidence type="ECO:0000256" key="1">
    <source>
        <dbReference type="ARBA" id="ARBA00004651"/>
    </source>
</evidence>
<proteinExistence type="predicted"/>
<dbReference type="Proteomes" id="UP000295604">
    <property type="component" value="Unassembled WGS sequence"/>
</dbReference>
<evidence type="ECO:0000256" key="2">
    <source>
        <dbReference type="ARBA" id="ARBA00022475"/>
    </source>
</evidence>
<dbReference type="GO" id="GO:0005886">
    <property type="term" value="C:plasma membrane"/>
    <property type="evidence" value="ECO:0007669"/>
    <property type="project" value="UniProtKB-SubCell"/>
</dbReference>
<evidence type="ECO:0000313" key="8">
    <source>
        <dbReference type="Proteomes" id="UP000295604"/>
    </source>
</evidence>
<comment type="subcellular location">
    <subcellularLocation>
        <location evidence="1">Cell membrane</location>
        <topology evidence="1">Multi-pass membrane protein</topology>
    </subcellularLocation>
</comment>
<keyword evidence="2" id="KW-1003">Cell membrane</keyword>
<gene>
    <name evidence="7" type="ORF">C8034_v000345</name>
</gene>
<feature type="transmembrane region" description="Helical" evidence="6">
    <location>
        <begin position="87"/>
        <end position="109"/>
    </location>
</feature>
<feature type="transmembrane region" description="Helical" evidence="6">
    <location>
        <begin position="48"/>
        <end position="67"/>
    </location>
</feature>
<accession>A0A4V3I344</accession>